<dbReference type="AlphaFoldDB" id="A0A849HG64"/>
<dbReference type="EMBL" id="JABEPQ010000002">
    <property type="protein sequence ID" value="NNM46935.1"/>
    <property type="molecule type" value="Genomic_DNA"/>
</dbReference>
<protein>
    <recommendedName>
        <fullName evidence="3">Transcriptional regulator, AbiEi antitoxin, Type IV TA system</fullName>
    </recommendedName>
</protein>
<name>A0A849HG64_9MICO</name>
<reference evidence="1 2" key="1">
    <citation type="submission" date="2020-04" db="EMBL/GenBank/DDBJ databases">
        <title>Knoellia sp. isolate from air conditioner.</title>
        <authorList>
            <person name="Chea S."/>
            <person name="Kim D.-U."/>
        </authorList>
    </citation>
    <scope>NUCLEOTIDE SEQUENCE [LARGE SCALE GENOMIC DNA]</scope>
    <source>
        <strain evidence="1 2">DB2414S</strain>
    </source>
</reference>
<accession>A0A849HG64</accession>
<gene>
    <name evidence="1" type="ORF">HJG52_13070</name>
</gene>
<evidence type="ECO:0000313" key="2">
    <source>
        <dbReference type="Proteomes" id="UP000588586"/>
    </source>
</evidence>
<dbReference type="RefSeq" id="WP_171243971.1">
    <property type="nucleotide sequence ID" value="NZ_JABEPQ010000002.1"/>
</dbReference>
<dbReference type="Proteomes" id="UP000588586">
    <property type="component" value="Unassembled WGS sequence"/>
</dbReference>
<proteinExistence type="predicted"/>
<sequence>MRAAHISAWVELPQPFLPSEALAAGLGKTALAGAIRRRHVIRVAPSLYAAREPWLELTAKDAHRALTRPAQQLVAGSVVSHASAAVLHGFPAPQGPLGKVSLTVNKTSHKTSRTSYPDDWRRVLHGALPDEHIAELDGIPLTTPARTVVDCFRQHRLRNALAIADGALRAGLTTVEELREMRAFQKRWPGIRLADEGLALADGRRESWLESASVAVASRRGFSTPESQVHLHTLEGEFVARVDLLWRSAGVIGECDGRGKYQGEFAEGEWDAEAAAAVMVAERERERGLEQIGFAVGRWGTSGLRNYGEAMVAELQAARRRAAPDKIRCLWRVDEDEPLREWTSFTASTSGH</sequence>
<keyword evidence="2" id="KW-1185">Reference proteome</keyword>
<evidence type="ECO:0000313" key="1">
    <source>
        <dbReference type="EMBL" id="NNM46935.1"/>
    </source>
</evidence>
<comment type="caution">
    <text evidence="1">The sequence shown here is derived from an EMBL/GenBank/DDBJ whole genome shotgun (WGS) entry which is preliminary data.</text>
</comment>
<evidence type="ECO:0008006" key="3">
    <source>
        <dbReference type="Google" id="ProtNLM"/>
    </source>
</evidence>
<organism evidence="1 2">
    <name type="scientific">Knoellia koreensis</name>
    <dbReference type="NCBI Taxonomy" id="2730921"/>
    <lineage>
        <taxon>Bacteria</taxon>
        <taxon>Bacillati</taxon>
        <taxon>Actinomycetota</taxon>
        <taxon>Actinomycetes</taxon>
        <taxon>Micrococcales</taxon>
        <taxon>Intrasporangiaceae</taxon>
        <taxon>Knoellia</taxon>
    </lineage>
</organism>